<name>K0XJY3_9BACT</name>
<accession>K0XJY3</accession>
<proteinExistence type="predicted"/>
<feature type="non-terminal residue" evidence="1">
    <location>
        <position position="1"/>
    </location>
</feature>
<protein>
    <submittedName>
        <fullName evidence="1">Uncharacterized protein</fullName>
    </submittedName>
</protein>
<organism evidence="1 2">
    <name type="scientific">Barnesiella intestinihominis YIT 11860</name>
    <dbReference type="NCBI Taxonomy" id="742726"/>
    <lineage>
        <taxon>Bacteria</taxon>
        <taxon>Pseudomonadati</taxon>
        <taxon>Bacteroidota</taxon>
        <taxon>Bacteroidia</taxon>
        <taxon>Bacteroidales</taxon>
        <taxon>Barnesiellaceae</taxon>
        <taxon>Barnesiella</taxon>
    </lineage>
</organism>
<dbReference type="eggNOG" id="ENOG5032RZC">
    <property type="taxonomic scope" value="Bacteria"/>
</dbReference>
<dbReference type="GeneID" id="77850136"/>
<dbReference type="HOGENOM" id="CLU_2311885_0_0_10"/>
<gene>
    <name evidence="1" type="ORF">HMPREF9448_01560</name>
</gene>
<dbReference type="Proteomes" id="UP000006044">
    <property type="component" value="Unassembled WGS sequence"/>
</dbReference>
<reference evidence="1 2" key="1">
    <citation type="submission" date="2012-08" db="EMBL/GenBank/DDBJ databases">
        <title>The Genome Sequence of Barnesiella intestinihominis YIT 11860.</title>
        <authorList>
            <consortium name="The Broad Institute Genome Sequencing Platform"/>
            <person name="Earl A."/>
            <person name="Ward D."/>
            <person name="Feldgarden M."/>
            <person name="Gevers D."/>
            <person name="Morotomi M."/>
            <person name="Walker B."/>
            <person name="Young S.K."/>
            <person name="Zeng Q."/>
            <person name="Gargeya S."/>
            <person name="Fitzgerald M."/>
            <person name="Haas B."/>
            <person name="Abouelleil A."/>
            <person name="Alvarado L."/>
            <person name="Arachchi H.M."/>
            <person name="Berlin A.M."/>
            <person name="Chapman S.B."/>
            <person name="Goldberg J."/>
            <person name="Griggs A."/>
            <person name="Gujja S."/>
            <person name="Hansen M."/>
            <person name="Howarth C."/>
            <person name="Imamovic A."/>
            <person name="Larimer J."/>
            <person name="McCowen C."/>
            <person name="Montmayeur A."/>
            <person name="Murphy C."/>
            <person name="Neiman D."/>
            <person name="Pearson M."/>
            <person name="Priest M."/>
            <person name="Roberts A."/>
            <person name="Saif S."/>
            <person name="Shea T."/>
            <person name="Sisk P."/>
            <person name="Sykes S."/>
            <person name="Wortman J."/>
            <person name="Nusbaum C."/>
            <person name="Birren B."/>
        </authorList>
    </citation>
    <scope>NUCLEOTIDE SEQUENCE [LARGE SCALE GENOMIC DNA]</scope>
    <source>
        <strain evidence="1 2">YIT 11860</strain>
    </source>
</reference>
<evidence type="ECO:0000313" key="1">
    <source>
        <dbReference type="EMBL" id="EJZ64080.1"/>
    </source>
</evidence>
<keyword evidence="2" id="KW-1185">Reference proteome</keyword>
<sequence>FVPLGIALRRKYIRKVGFSEVKKFKVPKYFKTVETVCGVFKGWVIVNNHTLERKLVKKPTKKQQKYPPYGIWGIEFLIDRIEKNWNPETWEDEYTEQES</sequence>
<dbReference type="STRING" id="742726.HMPREF9448_01560"/>
<comment type="caution">
    <text evidence="1">The sequence shown here is derived from an EMBL/GenBank/DDBJ whole genome shotgun (WGS) entry which is preliminary data.</text>
</comment>
<dbReference type="RefSeq" id="WP_008862021.1">
    <property type="nucleotide sequence ID" value="NZ_JH815204.1"/>
</dbReference>
<evidence type="ECO:0000313" key="2">
    <source>
        <dbReference type="Proteomes" id="UP000006044"/>
    </source>
</evidence>
<dbReference type="AlphaFoldDB" id="K0XJY3"/>
<dbReference type="EMBL" id="ADLE01000010">
    <property type="protein sequence ID" value="EJZ64080.1"/>
    <property type="molecule type" value="Genomic_DNA"/>
</dbReference>